<dbReference type="AlphaFoldDB" id="A0AB39MEK0"/>
<dbReference type="Pfam" id="PF03358">
    <property type="entry name" value="FMN_red"/>
    <property type="match status" value="1"/>
</dbReference>
<dbReference type="SUPFAM" id="SSF52218">
    <property type="entry name" value="Flavoproteins"/>
    <property type="match status" value="1"/>
</dbReference>
<reference evidence="2" key="1">
    <citation type="submission" date="2024-07" db="EMBL/GenBank/DDBJ databases">
        <authorList>
            <person name="Yu S.T."/>
        </authorList>
    </citation>
    <scope>NUCLEOTIDE SEQUENCE</scope>
    <source>
        <strain evidence="2">R08</strain>
    </source>
</reference>
<sequence>MTKIVLISGSVRRDSLNASVLATVRRLLTERPDGDTYEIESLSVGLLPHFDWDVEQADGSPEVRAAKRLVGDADAVFISTPAYNGEMPGVLKNALDWLSRPNGESALSGRTVALTSASPGARGAVDAQTALARVLTRCGARVVDHEPVAVGRAGQLLTPEGDFTDPETVAALGGLIDATLAAVREPAGASA</sequence>
<name>A0AB39MEK0_9ACTN</name>
<evidence type="ECO:0000313" key="2">
    <source>
        <dbReference type="EMBL" id="XDQ03462.1"/>
    </source>
</evidence>
<dbReference type="InterPro" id="IPR005025">
    <property type="entry name" value="FMN_Rdtase-like_dom"/>
</dbReference>
<dbReference type="InterPro" id="IPR050712">
    <property type="entry name" value="NAD(P)H-dep_reductase"/>
</dbReference>
<keyword evidence="2" id="KW-0560">Oxidoreductase</keyword>
<evidence type="ECO:0000259" key="1">
    <source>
        <dbReference type="Pfam" id="PF03358"/>
    </source>
</evidence>
<feature type="domain" description="NADPH-dependent FMN reductase-like" evidence="1">
    <location>
        <begin position="2"/>
        <end position="153"/>
    </location>
</feature>
<accession>A0AB39MEK0</accession>
<dbReference type="GO" id="GO:0010181">
    <property type="term" value="F:FMN binding"/>
    <property type="evidence" value="ECO:0007669"/>
    <property type="project" value="TreeGrafter"/>
</dbReference>
<proteinExistence type="predicted"/>
<dbReference type="InterPro" id="IPR029039">
    <property type="entry name" value="Flavoprotein-like_sf"/>
</dbReference>
<dbReference type="PANTHER" id="PTHR30543">
    <property type="entry name" value="CHROMATE REDUCTASE"/>
    <property type="match status" value="1"/>
</dbReference>
<gene>
    <name evidence="2" type="ORF">AB5J58_26395</name>
</gene>
<dbReference type="GO" id="GO:0005829">
    <property type="term" value="C:cytosol"/>
    <property type="evidence" value="ECO:0007669"/>
    <property type="project" value="TreeGrafter"/>
</dbReference>
<dbReference type="RefSeq" id="WP_369189347.1">
    <property type="nucleotide sequence ID" value="NZ_CP163431.1"/>
</dbReference>
<dbReference type="Gene3D" id="3.40.50.360">
    <property type="match status" value="1"/>
</dbReference>
<dbReference type="PANTHER" id="PTHR30543:SF21">
    <property type="entry name" value="NAD(P)H-DEPENDENT FMN REDUCTASE LOT6"/>
    <property type="match status" value="1"/>
</dbReference>
<protein>
    <submittedName>
        <fullName evidence="2">NADPH-dependent FMN reductase</fullName>
        <ecNumber evidence="2">1.-.-.-</ecNumber>
    </submittedName>
</protein>
<dbReference type="EC" id="1.-.-.-" evidence="2"/>
<organism evidence="2">
    <name type="scientific">Streptomyces sp. R08</name>
    <dbReference type="NCBI Taxonomy" id="3238624"/>
    <lineage>
        <taxon>Bacteria</taxon>
        <taxon>Bacillati</taxon>
        <taxon>Actinomycetota</taxon>
        <taxon>Actinomycetes</taxon>
        <taxon>Kitasatosporales</taxon>
        <taxon>Streptomycetaceae</taxon>
        <taxon>Streptomyces</taxon>
    </lineage>
</organism>
<dbReference type="GO" id="GO:0016491">
    <property type="term" value="F:oxidoreductase activity"/>
    <property type="evidence" value="ECO:0007669"/>
    <property type="project" value="UniProtKB-KW"/>
</dbReference>
<dbReference type="EMBL" id="CP163431">
    <property type="protein sequence ID" value="XDQ03462.1"/>
    <property type="molecule type" value="Genomic_DNA"/>
</dbReference>